<name>A0AA36D270_9BILA</name>
<dbReference type="AlphaFoldDB" id="A0AA36D270"/>
<organism evidence="2 3">
    <name type="scientific">Mesorhabditis spiculigera</name>
    <dbReference type="NCBI Taxonomy" id="96644"/>
    <lineage>
        <taxon>Eukaryota</taxon>
        <taxon>Metazoa</taxon>
        <taxon>Ecdysozoa</taxon>
        <taxon>Nematoda</taxon>
        <taxon>Chromadorea</taxon>
        <taxon>Rhabditida</taxon>
        <taxon>Rhabditina</taxon>
        <taxon>Rhabditomorpha</taxon>
        <taxon>Rhabditoidea</taxon>
        <taxon>Rhabditidae</taxon>
        <taxon>Mesorhabditinae</taxon>
        <taxon>Mesorhabditis</taxon>
    </lineage>
</organism>
<gene>
    <name evidence="2" type="ORF">MSPICULIGERA_LOCUS17544</name>
</gene>
<feature type="compositionally biased region" description="Polar residues" evidence="1">
    <location>
        <begin position="17"/>
        <end position="43"/>
    </location>
</feature>
<reference evidence="2" key="1">
    <citation type="submission" date="2023-06" db="EMBL/GenBank/DDBJ databases">
        <authorList>
            <person name="Delattre M."/>
        </authorList>
    </citation>
    <scope>NUCLEOTIDE SEQUENCE</scope>
    <source>
        <strain evidence="2">AF72</strain>
    </source>
</reference>
<dbReference type="Proteomes" id="UP001177023">
    <property type="component" value="Unassembled WGS sequence"/>
</dbReference>
<protein>
    <submittedName>
        <fullName evidence="2">Uncharacterized protein</fullName>
    </submittedName>
</protein>
<evidence type="ECO:0000313" key="3">
    <source>
        <dbReference type="Proteomes" id="UP001177023"/>
    </source>
</evidence>
<evidence type="ECO:0000256" key="1">
    <source>
        <dbReference type="SAM" id="MobiDB-lite"/>
    </source>
</evidence>
<proteinExistence type="predicted"/>
<dbReference type="EMBL" id="CATQJA010002656">
    <property type="protein sequence ID" value="CAJ0579321.1"/>
    <property type="molecule type" value="Genomic_DNA"/>
</dbReference>
<sequence length="281" mass="31183">MRSGTPLARYASHYEPCNSSYSWKNSNPTNRVQPANKPSTSTAAPKPKPQPPPGYRADRPWEWMTDEELCEACRLPDELEELLLKLCGWGDGEHEGVYERKQAALAAGKTLEEFEEEEKRRVVKPVYELEEEEEWFTSLKKHVDGNKAETRRRTLRTSNMGRDAKRARTTSISELDRFNSFCKLGSNTPTISTGPSCSGSSFGTSSVGYTQSSSQATSGVFSAKMTTDELEYAYMGVVCGDNLVRHSTAKTADTHQEENVIPAPSTSGSSMDDAFACDMDF</sequence>
<feature type="non-terminal residue" evidence="2">
    <location>
        <position position="281"/>
    </location>
</feature>
<feature type="region of interest" description="Disordered" evidence="1">
    <location>
        <begin position="193"/>
        <end position="213"/>
    </location>
</feature>
<evidence type="ECO:0000313" key="2">
    <source>
        <dbReference type="EMBL" id="CAJ0579321.1"/>
    </source>
</evidence>
<accession>A0AA36D270</accession>
<feature type="region of interest" description="Disordered" evidence="1">
    <location>
        <begin position="16"/>
        <end position="58"/>
    </location>
</feature>
<feature type="compositionally biased region" description="Low complexity" evidence="1">
    <location>
        <begin position="193"/>
        <end position="210"/>
    </location>
</feature>
<keyword evidence="3" id="KW-1185">Reference proteome</keyword>
<comment type="caution">
    <text evidence="2">The sequence shown here is derived from an EMBL/GenBank/DDBJ whole genome shotgun (WGS) entry which is preliminary data.</text>
</comment>